<keyword evidence="5 9" id="KW-1133">Transmembrane helix</keyword>
<dbReference type="InterPro" id="IPR002550">
    <property type="entry name" value="CNNM"/>
</dbReference>
<evidence type="ECO:0000256" key="7">
    <source>
        <dbReference type="ARBA" id="ARBA00023136"/>
    </source>
</evidence>
<keyword evidence="2" id="KW-1003">Cell membrane</keyword>
<comment type="subcellular location">
    <subcellularLocation>
        <location evidence="1">Cell membrane</location>
        <topology evidence="1">Multi-pass membrane protein</topology>
    </subcellularLocation>
</comment>
<dbReference type="PROSITE" id="PS51846">
    <property type="entry name" value="CNNM"/>
    <property type="match status" value="1"/>
</dbReference>
<proteinExistence type="predicted"/>
<evidence type="ECO:0000259" key="11">
    <source>
        <dbReference type="PROSITE" id="PS51371"/>
    </source>
</evidence>
<feature type="transmembrane region" description="Helical" evidence="10">
    <location>
        <begin position="95"/>
        <end position="119"/>
    </location>
</feature>
<evidence type="ECO:0000313" key="13">
    <source>
        <dbReference type="EMBL" id="EXI78588.1"/>
    </source>
</evidence>
<dbReference type="InterPro" id="IPR046342">
    <property type="entry name" value="CBS_dom_sf"/>
</dbReference>
<gene>
    <name evidence="13" type="primary">tlyC_1</name>
    <name evidence="13" type="ORF">AW10_02940</name>
</gene>
<dbReference type="GO" id="GO:0050660">
    <property type="term" value="F:flavin adenine dinucleotide binding"/>
    <property type="evidence" value="ECO:0007669"/>
    <property type="project" value="InterPro"/>
</dbReference>
<reference evidence="13 14" key="1">
    <citation type="submission" date="2014-02" db="EMBL/GenBank/DDBJ databases">
        <title>Expanding our view of genomic diversity in Candidatus Accumulibacter clades.</title>
        <authorList>
            <person name="Skennerton C.T."/>
            <person name="Barr J.J."/>
            <person name="Slater F.R."/>
            <person name="Bond P.L."/>
            <person name="Tyson G.W."/>
        </authorList>
    </citation>
    <scope>NUCLEOTIDE SEQUENCE [LARGE SCALE GENOMIC DNA]</scope>
    <source>
        <strain evidence="14">BA-92</strain>
    </source>
</reference>
<evidence type="ECO:0000256" key="4">
    <source>
        <dbReference type="ARBA" id="ARBA00022737"/>
    </source>
</evidence>
<dbReference type="Pfam" id="PF00571">
    <property type="entry name" value="CBS"/>
    <property type="match status" value="1"/>
</dbReference>
<dbReference type="InterPro" id="IPR005170">
    <property type="entry name" value="Transptr-assoc_dom"/>
</dbReference>
<dbReference type="SUPFAM" id="SSF54631">
    <property type="entry name" value="CBS-domain pair"/>
    <property type="match status" value="1"/>
</dbReference>
<evidence type="ECO:0000256" key="5">
    <source>
        <dbReference type="ARBA" id="ARBA00022989"/>
    </source>
</evidence>
<dbReference type="InterPro" id="IPR000644">
    <property type="entry name" value="CBS_dom"/>
</dbReference>
<dbReference type="AlphaFoldDB" id="A0A011N7L1"/>
<dbReference type="Pfam" id="PF01595">
    <property type="entry name" value="CNNM"/>
    <property type="match status" value="1"/>
</dbReference>
<dbReference type="InterPro" id="IPR044751">
    <property type="entry name" value="Ion_transp-like_CBS"/>
</dbReference>
<feature type="domain" description="CBS" evidence="11">
    <location>
        <begin position="279"/>
        <end position="335"/>
    </location>
</feature>
<accession>A0A011N7L1</accession>
<sequence>MDIALLFFLILLNGVLAMSEIALISSRQSRLQKLADDGNRGARSALALQQEPSIFLSTVQVGITSVGILSGAIGEATLAAPLGEWLAGIPALAPYARAISMTVVVGAVTYFAVVVGELVPKRLGLLAPESVAAMIAPPMNLLSLLARPLVWLLASSSSLLLRLLGARQVPDSSVSDDEIKILMSQGARAGVFHVSEQEIVANVLRLDQQRIREIMTHRKDLYLIDLCASEAEIRDRLAASPFKRVVVCRDGLDNLIGVLRTSDLLKGALSGGPLAIEDFVRPPLYVPASVNTTQLLETFRRARQQCALMVDEYGELQGLVTLTDVLTSIVGELPVFDIPEEEDIVAREDGSWLVDGSVTLERLRSVLHIAAELPGEEENAFHTLGGFIMYVLGHIPKAADHFEFAGLRFEVVDMDHNRVDKVLISRTLPGEESLLDGVGQAFPPGSDQAA</sequence>
<dbReference type="Pfam" id="PF03471">
    <property type="entry name" value="CorC_HlyC"/>
    <property type="match status" value="1"/>
</dbReference>
<evidence type="ECO:0000259" key="12">
    <source>
        <dbReference type="PROSITE" id="PS51846"/>
    </source>
</evidence>
<evidence type="ECO:0000256" key="10">
    <source>
        <dbReference type="SAM" id="Phobius"/>
    </source>
</evidence>
<name>A0A011N7L1_9PROT</name>
<dbReference type="Gene3D" id="3.10.580.10">
    <property type="entry name" value="CBS-domain"/>
    <property type="match status" value="1"/>
</dbReference>
<organism evidence="13 14">
    <name type="scientific">Candidatus Accumulibacter appositus</name>
    <dbReference type="NCBI Taxonomy" id="1454003"/>
    <lineage>
        <taxon>Bacteria</taxon>
        <taxon>Pseudomonadati</taxon>
        <taxon>Pseudomonadota</taxon>
        <taxon>Betaproteobacteria</taxon>
        <taxon>Candidatus Accumulibacter</taxon>
    </lineage>
</organism>
<evidence type="ECO:0000313" key="14">
    <source>
        <dbReference type="Proteomes" id="UP000021816"/>
    </source>
</evidence>
<dbReference type="Proteomes" id="UP000021816">
    <property type="component" value="Unassembled WGS sequence"/>
</dbReference>
<dbReference type="PATRIC" id="fig|1454003.3.peg.3001"/>
<protein>
    <submittedName>
        <fullName evidence="13">Hemolysin C</fullName>
    </submittedName>
</protein>
<dbReference type="InterPro" id="IPR016169">
    <property type="entry name" value="FAD-bd_PCMH_sub2"/>
</dbReference>
<dbReference type="CDD" id="cd04590">
    <property type="entry name" value="CBS_pair_CorC_HlyC_assoc"/>
    <property type="match status" value="1"/>
</dbReference>
<evidence type="ECO:0000256" key="3">
    <source>
        <dbReference type="ARBA" id="ARBA00022692"/>
    </source>
</evidence>
<dbReference type="SUPFAM" id="SSF56176">
    <property type="entry name" value="FAD-binding/transporter-associated domain-like"/>
    <property type="match status" value="1"/>
</dbReference>
<dbReference type="EMBL" id="JEMX01000067">
    <property type="protein sequence ID" value="EXI78588.1"/>
    <property type="molecule type" value="Genomic_DNA"/>
</dbReference>
<dbReference type="GO" id="GO:0005886">
    <property type="term" value="C:plasma membrane"/>
    <property type="evidence" value="ECO:0007669"/>
    <property type="project" value="UniProtKB-SubCell"/>
</dbReference>
<dbReference type="InterPro" id="IPR036318">
    <property type="entry name" value="FAD-bd_PCMH-like_sf"/>
</dbReference>
<dbReference type="SMART" id="SM01091">
    <property type="entry name" value="CorC_HlyC"/>
    <property type="match status" value="1"/>
</dbReference>
<feature type="domain" description="CNNM transmembrane" evidence="12">
    <location>
        <begin position="1"/>
        <end position="196"/>
    </location>
</feature>
<keyword evidence="3 9" id="KW-0812">Transmembrane</keyword>
<keyword evidence="4" id="KW-0677">Repeat</keyword>
<dbReference type="FunFam" id="3.30.465.10:FF:000023">
    <property type="entry name" value="Magnesium and cobalt transporter"/>
    <property type="match status" value="1"/>
</dbReference>
<evidence type="ECO:0000256" key="2">
    <source>
        <dbReference type="ARBA" id="ARBA00022475"/>
    </source>
</evidence>
<keyword evidence="6 8" id="KW-0129">CBS domain</keyword>
<dbReference type="PROSITE" id="PS51371">
    <property type="entry name" value="CBS"/>
    <property type="match status" value="1"/>
</dbReference>
<evidence type="ECO:0000256" key="1">
    <source>
        <dbReference type="ARBA" id="ARBA00004651"/>
    </source>
</evidence>
<comment type="caution">
    <text evidence="13">The sequence shown here is derived from an EMBL/GenBank/DDBJ whole genome shotgun (WGS) entry which is preliminary data.</text>
</comment>
<keyword evidence="7 9" id="KW-0472">Membrane</keyword>
<feature type="transmembrane region" description="Helical" evidence="10">
    <location>
        <begin position="131"/>
        <end position="154"/>
    </location>
</feature>
<evidence type="ECO:0000256" key="6">
    <source>
        <dbReference type="ARBA" id="ARBA00023122"/>
    </source>
</evidence>
<dbReference type="Gene3D" id="3.30.465.10">
    <property type="match status" value="1"/>
</dbReference>
<evidence type="ECO:0000256" key="8">
    <source>
        <dbReference type="PROSITE-ProRule" id="PRU00703"/>
    </source>
</evidence>
<dbReference type="PANTHER" id="PTHR43099">
    <property type="entry name" value="UPF0053 PROTEIN YRKA"/>
    <property type="match status" value="1"/>
</dbReference>
<dbReference type="InterPro" id="IPR051676">
    <property type="entry name" value="UPF0053_domain"/>
</dbReference>
<dbReference type="PANTHER" id="PTHR43099:SF5">
    <property type="entry name" value="HLYC_CORC FAMILY TRANSPORTER"/>
    <property type="match status" value="1"/>
</dbReference>
<evidence type="ECO:0000256" key="9">
    <source>
        <dbReference type="PROSITE-ProRule" id="PRU01193"/>
    </source>
</evidence>